<dbReference type="GO" id="GO:0005777">
    <property type="term" value="C:peroxisome"/>
    <property type="evidence" value="ECO:0007669"/>
    <property type="project" value="TreeGrafter"/>
</dbReference>
<dbReference type="InterPro" id="IPR001853">
    <property type="entry name" value="DSBA-like_thioredoxin_dom"/>
</dbReference>
<dbReference type="InterPro" id="IPR036249">
    <property type="entry name" value="Thioredoxin-like_sf"/>
</dbReference>
<evidence type="ECO:0000256" key="2">
    <source>
        <dbReference type="ARBA" id="ARBA00022679"/>
    </source>
</evidence>
<dbReference type="SUPFAM" id="SSF52833">
    <property type="entry name" value="Thioredoxin-like"/>
    <property type="match status" value="1"/>
</dbReference>
<dbReference type="EC" id="2.5.1.18" evidence="4"/>
<dbReference type="EMBL" id="ML992510">
    <property type="protein sequence ID" value="KAF2221542.1"/>
    <property type="molecule type" value="Genomic_DNA"/>
</dbReference>
<dbReference type="GO" id="GO:0004364">
    <property type="term" value="F:glutathione transferase activity"/>
    <property type="evidence" value="ECO:0007669"/>
    <property type="project" value="UniProtKB-UniRule"/>
</dbReference>
<dbReference type="FunFam" id="3.40.30.10:FF:000096">
    <property type="entry name" value="Glutathione S-transferase kappa"/>
    <property type="match status" value="1"/>
</dbReference>
<evidence type="ECO:0000259" key="6">
    <source>
        <dbReference type="Pfam" id="PF01323"/>
    </source>
</evidence>
<dbReference type="GO" id="GO:0006749">
    <property type="term" value="P:glutathione metabolic process"/>
    <property type="evidence" value="ECO:0007669"/>
    <property type="project" value="TreeGrafter"/>
</dbReference>
<feature type="domain" description="DSBA-like thioredoxin" evidence="6">
    <location>
        <begin position="6"/>
        <end position="198"/>
    </location>
</feature>
<dbReference type="PIRSF" id="PIRSF006386">
    <property type="entry name" value="HCCAis_GSTk"/>
    <property type="match status" value="1"/>
</dbReference>
<dbReference type="GO" id="GO:0005739">
    <property type="term" value="C:mitochondrion"/>
    <property type="evidence" value="ECO:0007669"/>
    <property type="project" value="TreeGrafter"/>
</dbReference>
<evidence type="ECO:0000256" key="4">
    <source>
        <dbReference type="PIRNR" id="PIRNR006386"/>
    </source>
</evidence>
<comment type="catalytic activity">
    <reaction evidence="3 4">
        <text>RX + glutathione = an S-substituted glutathione + a halide anion + H(+)</text>
        <dbReference type="Rhea" id="RHEA:16437"/>
        <dbReference type="ChEBI" id="CHEBI:15378"/>
        <dbReference type="ChEBI" id="CHEBI:16042"/>
        <dbReference type="ChEBI" id="CHEBI:17792"/>
        <dbReference type="ChEBI" id="CHEBI:57925"/>
        <dbReference type="ChEBI" id="CHEBI:90779"/>
        <dbReference type="EC" id="2.5.1.18"/>
    </reaction>
</comment>
<reference evidence="8" key="1">
    <citation type="journal article" date="2020" name="Stud. Mycol.">
        <title>101 Dothideomycetes genomes: A test case for predicting lifestyles and emergence of pathogens.</title>
        <authorList>
            <person name="Haridas S."/>
            <person name="Albert R."/>
            <person name="Binder M."/>
            <person name="Bloem J."/>
            <person name="LaButti K."/>
            <person name="Salamov A."/>
            <person name="Andreopoulos B."/>
            <person name="Baker S."/>
            <person name="Barry K."/>
            <person name="Bills G."/>
            <person name="Bluhm B."/>
            <person name="Cannon C."/>
            <person name="Castanera R."/>
            <person name="Culley D."/>
            <person name="Daum C."/>
            <person name="Ezra D."/>
            <person name="Gonzalez J."/>
            <person name="Henrissat B."/>
            <person name="Kuo A."/>
            <person name="Liang C."/>
            <person name="Lipzen A."/>
            <person name="Lutzoni F."/>
            <person name="Magnuson J."/>
            <person name="Mondo S."/>
            <person name="Nolan M."/>
            <person name="Ohm R."/>
            <person name="Pangilinan J."/>
            <person name="Park H.-J."/>
            <person name="Ramirez L."/>
            <person name="Alfaro M."/>
            <person name="Sun H."/>
            <person name="Tritt A."/>
            <person name="Yoshinaga Y."/>
            <person name="Zwiers L.-H."/>
            <person name="Turgeon B."/>
            <person name="Goodwin S."/>
            <person name="Spatafora J."/>
            <person name="Crous P."/>
            <person name="Grigoriev I."/>
        </authorList>
    </citation>
    <scope>NUCLEOTIDE SEQUENCE [LARGE SCALE GENOMIC DNA]</scope>
    <source>
        <strain evidence="8">CECT 20119</strain>
    </source>
</reference>
<evidence type="ECO:0000256" key="3">
    <source>
        <dbReference type="ARBA" id="ARBA00047960"/>
    </source>
</evidence>
<dbReference type="InterPro" id="IPR014440">
    <property type="entry name" value="HCCAis_GSTk"/>
</dbReference>
<dbReference type="Proteomes" id="UP000799538">
    <property type="component" value="Unassembled WGS sequence"/>
</dbReference>
<protein>
    <recommendedName>
        <fullName evidence="4">Glutathione S-transferase kappa</fullName>
        <ecNumber evidence="4">2.5.1.18</ecNumber>
    </recommendedName>
</protein>
<organism evidence="7 8">
    <name type="scientific">Elsinoe ampelina</name>
    <dbReference type="NCBI Taxonomy" id="302913"/>
    <lineage>
        <taxon>Eukaryota</taxon>
        <taxon>Fungi</taxon>
        <taxon>Dikarya</taxon>
        <taxon>Ascomycota</taxon>
        <taxon>Pezizomycotina</taxon>
        <taxon>Dothideomycetes</taxon>
        <taxon>Dothideomycetidae</taxon>
        <taxon>Myriangiales</taxon>
        <taxon>Elsinoaceae</taxon>
        <taxon>Elsinoe</taxon>
    </lineage>
</organism>
<evidence type="ECO:0000256" key="1">
    <source>
        <dbReference type="ARBA" id="ARBA00006494"/>
    </source>
</evidence>
<dbReference type="InterPro" id="IPR051924">
    <property type="entry name" value="GST_Kappa/NadH"/>
</dbReference>
<comment type="similarity">
    <text evidence="1 4">Belongs to the GST superfamily. Kappa family.</text>
</comment>
<evidence type="ECO:0000256" key="5">
    <source>
        <dbReference type="PIRSR" id="PIRSR006386-1"/>
    </source>
</evidence>
<dbReference type="PANTHER" id="PTHR42943:SF2">
    <property type="entry name" value="GLUTATHIONE S-TRANSFERASE KAPPA 1"/>
    <property type="match status" value="1"/>
</dbReference>
<evidence type="ECO:0000313" key="8">
    <source>
        <dbReference type="Proteomes" id="UP000799538"/>
    </source>
</evidence>
<dbReference type="GO" id="GO:0004602">
    <property type="term" value="F:glutathione peroxidase activity"/>
    <property type="evidence" value="ECO:0007669"/>
    <property type="project" value="TreeGrafter"/>
</dbReference>
<name>A0A6A6G773_9PEZI</name>
<gene>
    <name evidence="7" type="ORF">BDZ85DRAFT_202332</name>
</gene>
<accession>A0A6A6G773</accession>
<keyword evidence="8" id="KW-1185">Reference proteome</keyword>
<sequence length="219" mass="24155">MAPPKLTVYIDIVSPFGYLAFHVINTSPIFKSCEVKYVPVLLGGIMKACNNTPPLRIKNKDKWVNKDRLRWAEKFNIPISQKTPEGFPHNTVSPMRALSALQLSSPEKLPAAITELYKAYWVDGQQIDQPDVYGGALEKAIGSEEAKKVVEAISDPDVKQHLAKNTDEALASGAFGMPWILATNAQGQTEGFWGFDHLGLVMDFLGLERGGGRETRSLL</sequence>
<feature type="active site" description="Nucleophile" evidence="5">
    <location>
        <position position="14"/>
    </location>
</feature>
<dbReference type="Pfam" id="PF01323">
    <property type="entry name" value="DSBA"/>
    <property type="match status" value="1"/>
</dbReference>
<dbReference type="AlphaFoldDB" id="A0A6A6G773"/>
<proteinExistence type="inferred from homology"/>
<dbReference type="OrthoDB" id="4664297at2759"/>
<evidence type="ECO:0000313" key="7">
    <source>
        <dbReference type="EMBL" id="KAF2221542.1"/>
    </source>
</evidence>
<dbReference type="PANTHER" id="PTHR42943">
    <property type="entry name" value="GLUTATHIONE S-TRANSFERASE KAPPA"/>
    <property type="match status" value="1"/>
</dbReference>
<dbReference type="Gene3D" id="3.40.30.10">
    <property type="entry name" value="Glutaredoxin"/>
    <property type="match status" value="1"/>
</dbReference>
<keyword evidence="2 4" id="KW-0808">Transferase</keyword>